<evidence type="ECO:0000313" key="7">
    <source>
        <dbReference type="Proteomes" id="UP000467840"/>
    </source>
</evidence>
<dbReference type="AlphaFoldDB" id="A0A6A6KKB9"/>
<accession>A0A6A6KKB9</accession>
<keyword evidence="4 5" id="KW-0472">Membrane</keyword>
<dbReference type="PANTHER" id="PTHR15371">
    <property type="entry name" value="TIM23"/>
    <property type="match status" value="1"/>
</dbReference>
<dbReference type="GO" id="GO:0005744">
    <property type="term" value="C:TIM23 mitochondrial import inner membrane translocase complex"/>
    <property type="evidence" value="ECO:0007669"/>
    <property type="project" value="TreeGrafter"/>
</dbReference>
<evidence type="ECO:0000256" key="1">
    <source>
        <dbReference type="ARBA" id="ARBA00004141"/>
    </source>
</evidence>
<dbReference type="InterPro" id="IPR045238">
    <property type="entry name" value="Tim23-like"/>
</dbReference>
<proteinExistence type="predicted"/>
<dbReference type="GO" id="GO:0030150">
    <property type="term" value="P:protein import into mitochondrial matrix"/>
    <property type="evidence" value="ECO:0007669"/>
    <property type="project" value="TreeGrafter"/>
</dbReference>
<feature type="transmembrane region" description="Helical" evidence="5">
    <location>
        <begin position="177"/>
        <end position="196"/>
    </location>
</feature>
<evidence type="ECO:0000256" key="2">
    <source>
        <dbReference type="ARBA" id="ARBA00022692"/>
    </source>
</evidence>
<sequence>MDDSNDRQYYKYHPYQDLYHVPAQSLYNLPTSPEYLFDEEAAHQRRSWSENLQYYTGTGYLSGAIIGGAKGSFDGIRSAEPGDTMKLRINRILNSGGHVGRKFGNNLGVLGLMFAGLESALIHYRDTDDLLNTALAGLGTGAIYRAARGPRSAAVAGAIGGIAAAAAVAGKQLMACFRALPLLALLLALLPVIALGDDPLTPYIQAICDEVECGQGKCVANIQYPFGYMCQCDRGWTRTTNDDINDNLTFLPCVIPNCTLNYGGCQQTVPNPPSEKPVPWNASAFDRTLGSDCASLGIKVSNTQATNNTAGGSSAAGNHGSSILPGKFHWMIILFVSMLMVLRI</sequence>
<evidence type="ECO:0000256" key="4">
    <source>
        <dbReference type="ARBA" id="ARBA00023136"/>
    </source>
</evidence>
<protein>
    <recommendedName>
        <fullName evidence="8">EGF-like domain-containing protein</fullName>
    </recommendedName>
</protein>
<dbReference type="GO" id="GO:0008320">
    <property type="term" value="F:protein transmembrane transporter activity"/>
    <property type="evidence" value="ECO:0007669"/>
    <property type="project" value="TreeGrafter"/>
</dbReference>
<dbReference type="Pfam" id="PF02466">
    <property type="entry name" value="Tim17"/>
    <property type="match status" value="1"/>
</dbReference>
<comment type="subcellular location">
    <subcellularLocation>
        <location evidence="1">Membrane</location>
        <topology evidence="1">Multi-pass membrane protein</topology>
    </subcellularLocation>
</comment>
<evidence type="ECO:0008006" key="8">
    <source>
        <dbReference type="Google" id="ProtNLM"/>
    </source>
</evidence>
<reference evidence="6 7" key="1">
    <citation type="journal article" date="2020" name="Mol. Plant">
        <title>The Chromosome-Based Rubber Tree Genome Provides New Insights into Spurge Genome Evolution and Rubber Biosynthesis.</title>
        <authorList>
            <person name="Liu J."/>
            <person name="Shi C."/>
            <person name="Shi C.C."/>
            <person name="Li W."/>
            <person name="Zhang Q.J."/>
            <person name="Zhang Y."/>
            <person name="Li K."/>
            <person name="Lu H.F."/>
            <person name="Shi C."/>
            <person name="Zhu S.T."/>
            <person name="Xiao Z.Y."/>
            <person name="Nan H."/>
            <person name="Yue Y."/>
            <person name="Zhu X.G."/>
            <person name="Wu Y."/>
            <person name="Hong X.N."/>
            <person name="Fan G.Y."/>
            <person name="Tong Y."/>
            <person name="Zhang D."/>
            <person name="Mao C.L."/>
            <person name="Liu Y.L."/>
            <person name="Hao S.J."/>
            <person name="Liu W.Q."/>
            <person name="Lv M.Q."/>
            <person name="Zhang H.B."/>
            <person name="Liu Y."/>
            <person name="Hu-Tang G.R."/>
            <person name="Wang J.P."/>
            <person name="Wang J.H."/>
            <person name="Sun Y.H."/>
            <person name="Ni S.B."/>
            <person name="Chen W.B."/>
            <person name="Zhang X.C."/>
            <person name="Jiao Y.N."/>
            <person name="Eichler E.E."/>
            <person name="Li G.H."/>
            <person name="Liu X."/>
            <person name="Gao L.Z."/>
        </authorList>
    </citation>
    <scope>NUCLEOTIDE SEQUENCE [LARGE SCALE GENOMIC DNA]</scope>
    <source>
        <strain evidence="7">cv. GT1</strain>
        <tissue evidence="6">Leaf</tissue>
    </source>
</reference>
<dbReference type="PANTHER" id="PTHR15371:SF24">
    <property type="entry name" value="MITOCHONDRIAL IMPORT INNER MEMBRANE TRANSLOCASE SUBUNIT TIM23-3"/>
    <property type="match status" value="1"/>
</dbReference>
<keyword evidence="7" id="KW-1185">Reference proteome</keyword>
<comment type="caution">
    <text evidence="6">The sequence shown here is derived from an EMBL/GenBank/DDBJ whole genome shotgun (WGS) entry which is preliminary data.</text>
</comment>
<gene>
    <name evidence="6" type="ORF">GH714_003038</name>
</gene>
<dbReference type="EMBL" id="JAAGAX010000016">
    <property type="protein sequence ID" value="KAF2287869.1"/>
    <property type="molecule type" value="Genomic_DNA"/>
</dbReference>
<organism evidence="6 7">
    <name type="scientific">Hevea brasiliensis</name>
    <name type="common">Para rubber tree</name>
    <name type="synonym">Siphonia brasiliensis</name>
    <dbReference type="NCBI Taxonomy" id="3981"/>
    <lineage>
        <taxon>Eukaryota</taxon>
        <taxon>Viridiplantae</taxon>
        <taxon>Streptophyta</taxon>
        <taxon>Embryophyta</taxon>
        <taxon>Tracheophyta</taxon>
        <taxon>Spermatophyta</taxon>
        <taxon>Magnoliopsida</taxon>
        <taxon>eudicotyledons</taxon>
        <taxon>Gunneridae</taxon>
        <taxon>Pentapetalae</taxon>
        <taxon>rosids</taxon>
        <taxon>fabids</taxon>
        <taxon>Malpighiales</taxon>
        <taxon>Euphorbiaceae</taxon>
        <taxon>Crotonoideae</taxon>
        <taxon>Micrandreae</taxon>
        <taxon>Hevea</taxon>
    </lineage>
</organism>
<evidence type="ECO:0000313" key="6">
    <source>
        <dbReference type="EMBL" id="KAF2287869.1"/>
    </source>
</evidence>
<evidence type="ECO:0000256" key="3">
    <source>
        <dbReference type="ARBA" id="ARBA00022989"/>
    </source>
</evidence>
<evidence type="ECO:0000256" key="5">
    <source>
        <dbReference type="SAM" id="Phobius"/>
    </source>
</evidence>
<feature type="transmembrane region" description="Helical" evidence="5">
    <location>
        <begin position="153"/>
        <end position="170"/>
    </location>
</feature>
<name>A0A6A6KKB9_HEVBR</name>
<keyword evidence="3 5" id="KW-1133">Transmembrane helix</keyword>
<keyword evidence="2 5" id="KW-0812">Transmembrane</keyword>
<dbReference type="Proteomes" id="UP000467840">
    <property type="component" value="Chromosome 8"/>
</dbReference>